<evidence type="ECO:0000313" key="1">
    <source>
        <dbReference type="EMBL" id="MFD0923770.1"/>
    </source>
</evidence>
<reference evidence="2" key="1">
    <citation type="journal article" date="2019" name="Int. J. Syst. Evol. Microbiol.">
        <title>The Global Catalogue of Microorganisms (GCM) 10K type strain sequencing project: providing services to taxonomists for standard genome sequencing and annotation.</title>
        <authorList>
            <consortium name="The Broad Institute Genomics Platform"/>
            <consortium name="The Broad Institute Genome Sequencing Center for Infectious Disease"/>
            <person name="Wu L."/>
            <person name="Ma J."/>
        </authorList>
    </citation>
    <scope>NUCLEOTIDE SEQUENCE [LARGE SCALE GENOMIC DNA]</scope>
    <source>
        <strain evidence="2">CCUG 56401</strain>
    </source>
</reference>
<evidence type="ECO:0000313" key="2">
    <source>
        <dbReference type="Proteomes" id="UP001597018"/>
    </source>
</evidence>
<sequence>MMARVLLAGCACLPTSDGDDTPLADALAELGVAAEWVPWDDPDTDFTAADLVVLRATWDYAARREEFLKWCDSVPGLVNPAPVARWNTDKSYLVDLAAQGVPVVPTELVAPDAEPTWPAGEFVLKPSVGAGSRGAARFGPDQLDAARGHLAALHDRNQVAVLQPYQAAVDREGETALVFLGGHFSHAFSKGPMLSDGSELDASGLFAGEKLAQARPAAALRRAAEDALDAAADFLGVDRTELLYARVDLVRGADGAPLLLELELTEPSLGFRHADPGALPRFASAVRAALARR</sequence>
<keyword evidence="2" id="KW-1185">Reference proteome</keyword>
<accession>A0ABW3G041</accession>
<organism evidence="1 2">
    <name type="scientific">Saccharopolyspora rosea</name>
    <dbReference type="NCBI Taxonomy" id="524884"/>
    <lineage>
        <taxon>Bacteria</taxon>
        <taxon>Bacillati</taxon>
        <taxon>Actinomycetota</taxon>
        <taxon>Actinomycetes</taxon>
        <taxon>Pseudonocardiales</taxon>
        <taxon>Pseudonocardiaceae</taxon>
        <taxon>Saccharopolyspora</taxon>
    </lineage>
</organism>
<dbReference type="RefSeq" id="WP_380760356.1">
    <property type="nucleotide sequence ID" value="NZ_BAABLT010000029.1"/>
</dbReference>
<gene>
    <name evidence="1" type="ORF">ACFQ16_28830</name>
</gene>
<name>A0ABW3G041_9PSEU</name>
<comment type="caution">
    <text evidence="1">The sequence shown here is derived from an EMBL/GenBank/DDBJ whole genome shotgun (WGS) entry which is preliminary data.</text>
</comment>
<keyword evidence="1" id="KW-0436">Ligase</keyword>
<dbReference type="InterPro" id="IPR053191">
    <property type="entry name" value="DcsG_Biosynth_Enzyme"/>
</dbReference>
<dbReference type="PANTHER" id="PTHR39217">
    <property type="match status" value="1"/>
</dbReference>
<dbReference type="GO" id="GO:0016874">
    <property type="term" value="F:ligase activity"/>
    <property type="evidence" value="ECO:0007669"/>
    <property type="project" value="UniProtKB-KW"/>
</dbReference>
<dbReference type="EMBL" id="JBHTIW010000041">
    <property type="protein sequence ID" value="MFD0923770.1"/>
    <property type="molecule type" value="Genomic_DNA"/>
</dbReference>
<protein>
    <submittedName>
        <fullName evidence="1">RimK family alpha-L-glutamate ligase</fullName>
    </submittedName>
</protein>
<dbReference type="SUPFAM" id="SSF56059">
    <property type="entry name" value="Glutathione synthetase ATP-binding domain-like"/>
    <property type="match status" value="1"/>
</dbReference>
<proteinExistence type="predicted"/>
<dbReference type="PANTHER" id="PTHR39217:SF1">
    <property type="entry name" value="GLUTATHIONE SYNTHETASE"/>
    <property type="match status" value="1"/>
</dbReference>
<dbReference type="Proteomes" id="UP001597018">
    <property type="component" value="Unassembled WGS sequence"/>
</dbReference>